<protein>
    <submittedName>
        <fullName evidence="2">Uncharacterized protein</fullName>
    </submittedName>
</protein>
<feature type="chain" id="PRO_5017797133" evidence="1">
    <location>
        <begin position="29"/>
        <end position="262"/>
    </location>
</feature>
<organism evidence="2 3">
    <name type="scientific">Pontibacter diazotrophicus</name>
    <dbReference type="NCBI Taxonomy" id="1400979"/>
    <lineage>
        <taxon>Bacteria</taxon>
        <taxon>Pseudomonadati</taxon>
        <taxon>Bacteroidota</taxon>
        <taxon>Cytophagia</taxon>
        <taxon>Cytophagales</taxon>
        <taxon>Hymenobacteraceae</taxon>
        <taxon>Pontibacter</taxon>
    </lineage>
</organism>
<dbReference type="OrthoDB" id="655382at2"/>
<dbReference type="EMBL" id="QRGR01000007">
    <property type="protein sequence ID" value="RDV15706.1"/>
    <property type="molecule type" value="Genomic_DNA"/>
</dbReference>
<evidence type="ECO:0000256" key="1">
    <source>
        <dbReference type="SAM" id="SignalP"/>
    </source>
</evidence>
<evidence type="ECO:0000313" key="2">
    <source>
        <dbReference type="EMBL" id="RDV15706.1"/>
    </source>
</evidence>
<keyword evidence="1" id="KW-0732">Signal</keyword>
<gene>
    <name evidence="2" type="ORF">DXT99_06740</name>
</gene>
<name>A0A3D8LEH6_9BACT</name>
<dbReference type="Proteomes" id="UP000256708">
    <property type="component" value="Unassembled WGS sequence"/>
</dbReference>
<comment type="caution">
    <text evidence="2">The sequence shown here is derived from an EMBL/GenBank/DDBJ whole genome shotgun (WGS) entry which is preliminary data.</text>
</comment>
<feature type="signal peptide" evidence="1">
    <location>
        <begin position="1"/>
        <end position="28"/>
    </location>
</feature>
<proteinExistence type="predicted"/>
<accession>A0A3D8LEH6</accession>
<dbReference type="RefSeq" id="WP_115564779.1">
    <property type="nucleotide sequence ID" value="NZ_QRGR01000007.1"/>
</dbReference>
<reference evidence="3" key="1">
    <citation type="submission" date="2018-08" db="EMBL/GenBank/DDBJ databases">
        <authorList>
            <person name="Liu Z.-W."/>
            <person name="Du Z.-J."/>
        </authorList>
    </citation>
    <scope>NUCLEOTIDE SEQUENCE [LARGE SCALE GENOMIC DNA]</scope>
    <source>
        <strain evidence="3">H4X</strain>
    </source>
</reference>
<evidence type="ECO:0000313" key="3">
    <source>
        <dbReference type="Proteomes" id="UP000256708"/>
    </source>
</evidence>
<keyword evidence="3" id="KW-1185">Reference proteome</keyword>
<sequence>MQPVKLKYLVLIGLALQLSFLSTGITHAQNDPALADTAFLQSSVQHALATYEEAVGVRTHLYNGTEYVDYKKPHLEGDQFFTSKAVIRGNIFYDGAWYTQVPLLYDVVTDEVILPHNSSGLMMKLINGKIDTFQLHGHTFVHHKADSTGQTILQPGFYDLMYSQDTQFLVKRKKEMQDRATQNGMEGEFRMVDKLYIRKDGQFHRVHSKRSVYKVFKDKKRQLKKYASAQRFKFRKQREEAILALTRYYDNLSAEEAQRSDN</sequence>
<dbReference type="AlphaFoldDB" id="A0A3D8LEH6"/>